<organism evidence="1">
    <name type="scientific">Arion vulgaris</name>
    <dbReference type="NCBI Taxonomy" id="1028688"/>
    <lineage>
        <taxon>Eukaryota</taxon>
        <taxon>Metazoa</taxon>
        <taxon>Spiralia</taxon>
        <taxon>Lophotrochozoa</taxon>
        <taxon>Mollusca</taxon>
        <taxon>Gastropoda</taxon>
        <taxon>Heterobranchia</taxon>
        <taxon>Euthyneura</taxon>
        <taxon>Panpulmonata</taxon>
        <taxon>Eupulmonata</taxon>
        <taxon>Stylommatophora</taxon>
        <taxon>Helicina</taxon>
        <taxon>Arionoidea</taxon>
        <taxon>Arionidae</taxon>
        <taxon>Arion</taxon>
    </lineage>
</organism>
<name>A0A0B6YAW8_9EUPU</name>
<accession>A0A0B6YAW8</accession>
<dbReference type="AlphaFoldDB" id="A0A0B6YAW8"/>
<gene>
    <name evidence="1" type="primary">ORF19675</name>
</gene>
<reference evidence="1" key="1">
    <citation type="submission" date="2014-12" db="EMBL/GenBank/DDBJ databases">
        <title>Insight into the proteome of Arion vulgaris.</title>
        <authorList>
            <person name="Aradska J."/>
            <person name="Bulat T."/>
            <person name="Smidak R."/>
            <person name="Sarate P."/>
            <person name="Gangsoo J."/>
            <person name="Sialana F."/>
            <person name="Bilban M."/>
            <person name="Lubec G."/>
        </authorList>
    </citation>
    <scope>NUCLEOTIDE SEQUENCE</scope>
    <source>
        <tissue evidence="1">Skin</tissue>
    </source>
</reference>
<proteinExistence type="predicted"/>
<evidence type="ECO:0000313" key="1">
    <source>
        <dbReference type="EMBL" id="CEK53263.1"/>
    </source>
</evidence>
<dbReference type="EMBL" id="HACG01006398">
    <property type="protein sequence ID" value="CEK53263.1"/>
    <property type="molecule type" value="Transcribed_RNA"/>
</dbReference>
<protein>
    <submittedName>
        <fullName evidence="1">Uncharacterized protein</fullName>
    </submittedName>
</protein>
<sequence>MMISHLAGTFCNIPQLSHWFEYHVIESTISLNIIESTIFQCFLRKKVGTRRSHMEQDQKGIEGLGAMECCVSTKYYL</sequence>